<dbReference type="Pfam" id="PF01804">
    <property type="entry name" value="Penicil_amidase"/>
    <property type="match status" value="1"/>
</dbReference>
<dbReference type="InterPro" id="IPR002692">
    <property type="entry name" value="S45"/>
</dbReference>
<accession>X1I069</accession>
<protein>
    <submittedName>
        <fullName evidence="1">Uncharacterized protein</fullName>
    </submittedName>
</protein>
<proteinExistence type="predicted"/>
<dbReference type="GO" id="GO:0017000">
    <property type="term" value="P:antibiotic biosynthetic process"/>
    <property type="evidence" value="ECO:0007669"/>
    <property type="project" value="InterPro"/>
</dbReference>
<dbReference type="InterPro" id="IPR043146">
    <property type="entry name" value="Penicillin_amidase_N_B-knob"/>
</dbReference>
<dbReference type="PANTHER" id="PTHR34218:SF4">
    <property type="entry name" value="ACYL-HOMOSERINE LACTONE ACYLASE QUIP"/>
    <property type="match status" value="1"/>
</dbReference>
<dbReference type="EMBL" id="BARU01030334">
    <property type="protein sequence ID" value="GAH62720.1"/>
    <property type="molecule type" value="Genomic_DNA"/>
</dbReference>
<organism evidence="1">
    <name type="scientific">marine sediment metagenome</name>
    <dbReference type="NCBI Taxonomy" id="412755"/>
    <lineage>
        <taxon>unclassified sequences</taxon>
        <taxon>metagenomes</taxon>
        <taxon>ecological metagenomes</taxon>
    </lineage>
</organism>
<dbReference type="PANTHER" id="PTHR34218">
    <property type="entry name" value="PEPTIDASE S45 PENICILLIN AMIDASE"/>
    <property type="match status" value="1"/>
</dbReference>
<sequence>TEKSYSINVKGQESVEFTVRHTVHGPVLSDLRDFGMPQSLGDIVLAPKWTANGYFFNILAGNGFDRAENREDFDEASKYWTLLAQNIVYADVDGNIAIRPTGKVPIRDDSKIPLGHLGNGTLPYNGSNGEGEWIGYIPFEDLPNSLNPDQKYLVSANQIVAGPEYNSYFLQNEYADGYRARRINELLINTPDGSISVEIMKTIQTDVNSTAARAFIPELIEVIYASYGPTPPTKINNVLTELESWQFVMDKEKAAPTIYRKWRD</sequence>
<evidence type="ECO:0000313" key="1">
    <source>
        <dbReference type="EMBL" id="GAH62720.1"/>
    </source>
</evidence>
<dbReference type="InterPro" id="IPR029055">
    <property type="entry name" value="Ntn_hydrolases_N"/>
</dbReference>
<dbReference type="Gene3D" id="3.60.20.10">
    <property type="entry name" value="Glutamine Phosphoribosylpyrophosphate, subunit 1, domain 1"/>
    <property type="match status" value="1"/>
</dbReference>
<reference evidence="1" key="1">
    <citation type="journal article" date="2014" name="Front. Microbiol.">
        <title>High frequency of phylogenetically diverse reductive dehalogenase-homologous genes in deep subseafloor sedimentary metagenomes.</title>
        <authorList>
            <person name="Kawai M."/>
            <person name="Futagami T."/>
            <person name="Toyoda A."/>
            <person name="Takaki Y."/>
            <person name="Nishi S."/>
            <person name="Hori S."/>
            <person name="Arai W."/>
            <person name="Tsubouchi T."/>
            <person name="Morono Y."/>
            <person name="Uchiyama I."/>
            <person name="Ito T."/>
            <person name="Fujiyama A."/>
            <person name="Inagaki F."/>
            <person name="Takami H."/>
        </authorList>
    </citation>
    <scope>NUCLEOTIDE SEQUENCE</scope>
    <source>
        <strain evidence="1">Expedition CK06-06</strain>
    </source>
</reference>
<feature type="non-terminal residue" evidence="1">
    <location>
        <position position="1"/>
    </location>
</feature>
<dbReference type="Gene3D" id="2.30.120.10">
    <property type="match status" value="1"/>
</dbReference>
<name>X1I069_9ZZZZ</name>
<dbReference type="SUPFAM" id="SSF56235">
    <property type="entry name" value="N-terminal nucleophile aminohydrolases (Ntn hydrolases)"/>
    <property type="match status" value="1"/>
</dbReference>
<comment type="caution">
    <text evidence="1">The sequence shown here is derived from an EMBL/GenBank/DDBJ whole genome shotgun (WGS) entry which is preliminary data.</text>
</comment>
<gene>
    <name evidence="1" type="ORF">S03H2_48150</name>
</gene>
<dbReference type="GO" id="GO:0016787">
    <property type="term" value="F:hydrolase activity"/>
    <property type="evidence" value="ECO:0007669"/>
    <property type="project" value="InterPro"/>
</dbReference>
<feature type="non-terminal residue" evidence="1">
    <location>
        <position position="264"/>
    </location>
</feature>
<dbReference type="AlphaFoldDB" id="X1I069"/>